<evidence type="ECO:0000313" key="1">
    <source>
        <dbReference type="EMBL" id="OTG18709.1"/>
    </source>
</evidence>
<dbReference type="EMBL" id="CM007897">
    <property type="protein sequence ID" value="OTG18709.1"/>
    <property type="molecule type" value="Genomic_DNA"/>
</dbReference>
<gene>
    <name evidence="1" type="ORF">HannXRQ_Chr08g0226031</name>
</gene>
<dbReference type="Proteomes" id="UP000215914">
    <property type="component" value="Chromosome 8"/>
</dbReference>
<accession>A0A251U6I6</accession>
<dbReference type="InParanoid" id="A0A251U6I6"/>
<sequence>MFYKYQKPSPLLSLHAIFSSFSKIYILSCGDSNFKHFDQTNRDCYSLFCIIEACLEKIQEERFSLTTKKRQKQSLWVSQRRVVFKVKKRRRRRKKMLTCITCSKQQVDDEGQEMGARGSKDAVKNLTTQGIKDLARFSRISRCI</sequence>
<reference evidence="2" key="1">
    <citation type="journal article" date="2017" name="Nature">
        <title>The sunflower genome provides insights into oil metabolism, flowering and Asterid evolution.</title>
        <authorList>
            <person name="Badouin H."/>
            <person name="Gouzy J."/>
            <person name="Grassa C.J."/>
            <person name="Murat F."/>
            <person name="Staton S.E."/>
            <person name="Cottret L."/>
            <person name="Lelandais-Briere C."/>
            <person name="Owens G.L."/>
            <person name="Carrere S."/>
            <person name="Mayjonade B."/>
            <person name="Legrand L."/>
            <person name="Gill N."/>
            <person name="Kane N.C."/>
            <person name="Bowers J.E."/>
            <person name="Hubner S."/>
            <person name="Bellec A."/>
            <person name="Berard A."/>
            <person name="Berges H."/>
            <person name="Blanchet N."/>
            <person name="Boniface M.C."/>
            <person name="Brunel D."/>
            <person name="Catrice O."/>
            <person name="Chaidir N."/>
            <person name="Claudel C."/>
            <person name="Donnadieu C."/>
            <person name="Faraut T."/>
            <person name="Fievet G."/>
            <person name="Helmstetter N."/>
            <person name="King M."/>
            <person name="Knapp S.J."/>
            <person name="Lai Z."/>
            <person name="Le Paslier M.C."/>
            <person name="Lippi Y."/>
            <person name="Lorenzon L."/>
            <person name="Mandel J.R."/>
            <person name="Marage G."/>
            <person name="Marchand G."/>
            <person name="Marquand E."/>
            <person name="Bret-Mestries E."/>
            <person name="Morien E."/>
            <person name="Nambeesan S."/>
            <person name="Nguyen T."/>
            <person name="Pegot-Espagnet P."/>
            <person name="Pouilly N."/>
            <person name="Raftis F."/>
            <person name="Sallet E."/>
            <person name="Schiex T."/>
            <person name="Thomas J."/>
            <person name="Vandecasteele C."/>
            <person name="Vares D."/>
            <person name="Vear F."/>
            <person name="Vautrin S."/>
            <person name="Crespi M."/>
            <person name="Mangin B."/>
            <person name="Burke J.M."/>
            <person name="Salse J."/>
            <person name="Munos S."/>
            <person name="Vincourt P."/>
            <person name="Rieseberg L.H."/>
            <person name="Langlade N.B."/>
        </authorList>
    </citation>
    <scope>NUCLEOTIDE SEQUENCE [LARGE SCALE GENOMIC DNA]</scope>
    <source>
        <strain evidence="2">cv. SF193</strain>
    </source>
</reference>
<dbReference type="AlphaFoldDB" id="A0A251U6I6"/>
<proteinExistence type="predicted"/>
<name>A0A251U6I6_HELAN</name>
<protein>
    <submittedName>
        <fullName evidence="1">Uncharacterized protein</fullName>
    </submittedName>
</protein>
<organism evidence="1 2">
    <name type="scientific">Helianthus annuus</name>
    <name type="common">Common sunflower</name>
    <dbReference type="NCBI Taxonomy" id="4232"/>
    <lineage>
        <taxon>Eukaryota</taxon>
        <taxon>Viridiplantae</taxon>
        <taxon>Streptophyta</taxon>
        <taxon>Embryophyta</taxon>
        <taxon>Tracheophyta</taxon>
        <taxon>Spermatophyta</taxon>
        <taxon>Magnoliopsida</taxon>
        <taxon>eudicotyledons</taxon>
        <taxon>Gunneridae</taxon>
        <taxon>Pentapetalae</taxon>
        <taxon>asterids</taxon>
        <taxon>campanulids</taxon>
        <taxon>Asterales</taxon>
        <taxon>Asteraceae</taxon>
        <taxon>Asteroideae</taxon>
        <taxon>Heliantheae alliance</taxon>
        <taxon>Heliantheae</taxon>
        <taxon>Helianthus</taxon>
    </lineage>
</organism>
<evidence type="ECO:0000313" key="2">
    <source>
        <dbReference type="Proteomes" id="UP000215914"/>
    </source>
</evidence>
<keyword evidence="2" id="KW-1185">Reference proteome</keyword>